<comment type="caution">
    <text evidence="5">The sequence shown here is derived from an EMBL/GenBank/DDBJ whole genome shotgun (WGS) entry which is preliminary data.</text>
</comment>
<dbReference type="PANTHER" id="PTHR44196:SF1">
    <property type="entry name" value="DEHYDROGENASE_REDUCTASE SDR FAMILY MEMBER 7B"/>
    <property type="match status" value="1"/>
</dbReference>
<dbReference type="PRINTS" id="PR00081">
    <property type="entry name" value="GDHRDH"/>
</dbReference>
<dbReference type="InterPro" id="IPR036291">
    <property type="entry name" value="NAD(P)-bd_dom_sf"/>
</dbReference>
<dbReference type="SUPFAM" id="SSF51735">
    <property type="entry name" value="NAD(P)-binding Rossmann-fold domains"/>
    <property type="match status" value="1"/>
</dbReference>
<dbReference type="EMBL" id="JBHUEM010000028">
    <property type="protein sequence ID" value="MFD1738038.1"/>
    <property type="molecule type" value="Genomic_DNA"/>
</dbReference>
<dbReference type="InterPro" id="IPR020904">
    <property type="entry name" value="Sc_DH/Rdtase_CS"/>
</dbReference>
<keyword evidence="6" id="KW-1185">Reference proteome</keyword>
<evidence type="ECO:0000256" key="3">
    <source>
        <dbReference type="RuleBase" id="RU000363"/>
    </source>
</evidence>
<feature type="domain" description="Ketoreductase" evidence="4">
    <location>
        <begin position="9"/>
        <end position="191"/>
    </location>
</feature>
<dbReference type="RefSeq" id="WP_377929254.1">
    <property type="nucleotide sequence ID" value="NZ_JBHUEM010000028.1"/>
</dbReference>
<dbReference type="Proteomes" id="UP001597214">
    <property type="component" value="Unassembled WGS sequence"/>
</dbReference>
<keyword evidence="2" id="KW-0560">Oxidoreductase</keyword>
<protein>
    <submittedName>
        <fullName evidence="5">SDR family oxidoreductase</fullName>
    </submittedName>
</protein>
<evidence type="ECO:0000313" key="6">
    <source>
        <dbReference type="Proteomes" id="UP001597214"/>
    </source>
</evidence>
<sequence>MKRDALNGKNVLITGAAGGLGTELCVAFGTRGATIIALDLDLDRLQALQFLLQEKDIQCGIFVLDITNKEQCKKTIDEIEKIHDSIDVVVHNAGVSHRSPFIDTKLDVLENVLAVNVNGPVNVTHYTLQQIIKNKGTYVAISSVAGFAPLFGRTGYAASKHALHGFFETLRSEVEDLGVKVLLVYPSFIQTGLVQNALGGDGKKVSQSLQTIGNVLTPAYVSECIVKGVLKQKKRLYISPVSKVSLWMSRIAPSCYIRLMKKKVRAEFGQNQ</sequence>
<dbReference type="PRINTS" id="PR00080">
    <property type="entry name" value="SDRFAMILY"/>
</dbReference>
<proteinExistence type="inferred from homology"/>
<dbReference type="Gene3D" id="3.40.50.720">
    <property type="entry name" value="NAD(P)-binding Rossmann-like Domain"/>
    <property type="match status" value="1"/>
</dbReference>
<evidence type="ECO:0000256" key="2">
    <source>
        <dbReference type="ARBA" id="ARBA00023002"/>
    </source>
</evidence>
<dbReference type="InterPro" id="IPR057326">
    <property type="entry name" value="KR_dom"/>
</dbReference>
<dbReference type="SMART" id="SM00822">
    <property type="entry name" value="PKS_KR"/>
    <property type="match status" value="1"/>
</dbReference>
<evidence type="ECO:0000256" key="1">
    <source>
        <dbReference type="ARBA" id="ARBA00006484"/>
    </source>
</evidence>
<evidence type="ECO:0000313" key="5">
    <source>
        <dbReference type="EMBL" id="MFD1738038.1"/>
    </source>
</evidence>
<comment type="similarity">
    <text evidence="1 3">Belongs to the short-chain dehydrogenases/reductases (SDR) family.</text>
</comment>
<dbReference type="Pfam" id="PF00106">
    <property type="entry name" value="adh_short"/>
    <property type="match status" value="1"/>
</dbReference>
<name>A0ABW4LTR8_9BACI</name>
<gene>
    <name evidence="5" type="ORF">ACFSCX_15995</name>
</gene>
<organism evidence="5 6">
    <name type="scientific">Bacillus salitolerans</name>
    <dbReference type="NCBI Taxonomy" id="1437434"/>
    <lineage>
        <taxon>Bacteria</taxon>
        <taxon>Bacillati</taxon>
        <taxon>Bacillota</taxon>
        <taxon>Bacilli</taxon>
        <taxon>Bacillales</taxon>
        <taxon>Bacillaceae</taxon>
        <taxon>Bacillus</taxon>
    </lineage>
</organism>
<dbReference type="InterPro" id="IPR002347">
    <property type="entry name" value="SDR_fam"/>
</dbReference>
<accession>A0ABW4LTR8</accession>
<reference evidence="6" key="1">
    <citation type="journal article" date="2019" name="Int. J. Syst. Evol. Microbiol.">
        <title>The Global Catalogue of Microorganisms (GCM) 10K type strain sequencing project: providing services to taxonomists for standard genome sequencing and annotation.</title>
        <authorList>
            <consortium name="The Broad Institute Genomics Platform"/>
            <consortium name="The Broad Institute Genome Sequencing Center for Infectious Disease"/>
            <person name="Wu L."/>
            <person name="Ma J."/>
        </authorList>
    </citation>
    <scope>NUCLEOTIDE SEQUENCE [LARGE SCALE GENOMIC DNA]</scope>
    <source>
        <strain evidence="6">CCUG 49339</strain>
    </source>
</reference>
<dbReference type="PROSITE" id="PS00061">
    <property type="entry name" value="ADH_SHORT"/>
    <property type="match status" value="1"/>
</dbReference>
<dbReference type="PANTHER" id="PTHR44196">
    <property type="entry name" value="DEHYDROGENASE/REDUCTASE SDR FAMILY MEMBER 7B"/>
    <property type="match status" value="1"/>
</dbReference>
<evidence type="ECO:0000259" key="4">
    <source>
        <dbReference type="SMART" id="SM00822"/>
    </source>
</evidence>
<dbReference type="NCBIfam" id="NF004825">
    <property type="entry name" value="PRK06181.1"/>
    <property type="match status" value="1"/>
</dbReference>